<evidence type="ECO:0000313" key="2">
    <source>
        <dbReference type="EMBL" id="KIN96338.1"/>
    </source>
</evidence>
<name>A0A0C3NM40_PISTI</name>
<organism evidence="2 3">
    <name type="scientific">Pisolithus tinctorius Marx 270</name>
    <dbReference type="NCBI Taxonomy" id="870435"/>
    <lineage>
        <taxon>Eukaryota</taxon>
        <taxon>Fungi</taxon>
        <taxon>Dikarya</taxon>
        <taxon>Basidiomycota</taxon>
        <taxon>Agaricomycotina</taxon>
        <taxon>Agaricomycetes</taxon>
        <taxon>Agaricomycetidae</taxon>
        <taxon>Boletales</taxon>
        <taxon>Sclerodermatineae</taxon>
        <taxon>Pisolithaceae</taxon>
        <taxon>Pisolithus</taxon>
    </lineage>
</organism>
<evidence type="ECO:0000256" key="1">
    <source>
        <dbReference type="SAM" id="MobiDB-lite"/>
    </source>
</evidence>
<dbReference type="AlphaFoldDB" id="A0A0C3NM40"/>
<reference evidence="3" key="2">
    <citation type="submission" date="2015-01" db="EMBL/GenBank/DDBJ databases">
        <title>Evolutionary Origins and Diversification of the Mycorrhizal Mutualists.</title>
        <authorList>
            <consortium name="DOE Joint Genome Institute"/>
            <consortium name="Mycorrhizal Genomics Consortium"/>
            <person name="Kohler A."/>
            <person name="Kuo A."/>
            <person name="Nagy L.G."/>
            <person name="Floudas D."/>
            <person name="Copeland A."/>
            <person name="Barry K.W."/>
            <person name="Cichocki N."/>
            <person name="Veneault-Fourrey C."/>
            <person name="LaButti K."/>
            <person name="Lindquist E.A."/>
            <person name="Lipzen A."/>
            <person name="Lundell T."/>
            <person name="Morin E."/>
            <person name="Murat C."/>
            <person name="Riley R."/>
            <person name="Ohm R."/>
            <person name="Sun H."/>
            <person name="Tunlid A."/>
            <person name="Henrissat B."/>
            <person name="Grigoriev I.V."/>
            <person name="Hibbett D.S."/>
            <person name="Martin F."/>
        </authorList>
    </citation>
    <scope>NUCLEOTIDE SEQUENCE [LARGE SCALE GENOMIC DNA]</scope>
    <source>
        <strain evidence="3">Marx 270</strain>
    </source>
</reference>
<feature type="region of interest" description="Disordered" evidence="1">
    <location>
        <begin position="19"/>
        <end position="50"/>
    </location>
</feature>
<dbReference type="HOGENOM" id="CLU_2038975_0_0_1"/>
<dbReference type="Proteomes" id="UP000054217">
    <property type="component" value="Unassembled WGS sequence"/>
</dbReference>
<protein>
    <submittedName>
        <fullName evidence="2">Uncharacterized protein</fullName>
    </submittedName>
</protein>
<dbReference type="EMBL" id="KN832049">
    <property type="protein sequence ID" value="KIN96338.1"/>
    <property type="molecule type" value="Genomic_DNA"/>
</dbReference>
<gene>
    <name evidence="2" type="ORF">M404DRAFT_248142</name>
</gene>
<reference evidence="2 3" key="1">
    <citation type="submission" date="2014-04" db="EMBL/GenBank/DDBJ databases">
        <authorList>
            <consortium name="DOE Joint Genome Institute"/>
            <person name="Kuo A."/>
            <person name="Kohler A."/>
            <person name="Costa M.D."/>
            <person name="Nagy L.G."/>
            <person name="Floudas D."/>
            <person name="Copeland A."/>
            <person name="Barry K.W."/>
            <person name="Cichocki N."/>
            <person name="Veneault-Fourrey C."/>
            <person name="LaButti K."/>
            <person name="Lindquist E.A."/>
            <person name="Lipzen A."/>
            <person name="Lundell T."/>
            <person name="Morin E."/>
            <person name="Murat C."/>
            <person name="Sun H."/>
            <person name="Tunlid A."/>
            <person name="Henrissat B."/>
            <person name="Grigoriev I.V."/>
            <person name="Hibbett D.S."/>
            <person name="Martin F."/>
            <person name="Nordberg H.P."/>
            <person name="Cantor M.N."/>
            <person name="Hua S.X."/>
        </authorList>
    </citation>
    <scope>NUCLEOTIDE SEQUENCE [LARGE SCALE GENOMIC DNA]</scope>
    <source>
        <strain evidence="2 3">Marx 270</strain>
    </source>
</reference>
<proteinExistence type="predicted"/>
<accession>A0A0C3NM40</accession>
<keyword evidence="3" id="KW-1185">Reference proteome</keyword>
<dbReference type="InParanoid" id="A0A0C3NM40"/>
<evidence type="ECO:0000313" key="3">
    <source>
        <dbReference type="Proteomes" id="UP000054217"/>
    </source>
</evidence>
<sequence length="121" mass="13553">MTAWGCLLCDEPVAALSYVPQGQPGSGVSGARNGSRSPETPPRGARHTESAEYVMKENKIHGGIWERTKGEEKRRSHRSVEDYRITWEVKSDEYQTETPWTPRVLGLSLWQLKTVLAVDGI</sequence>